<feature type="transmembrane region" description="Helical" evidence="7">
    <location>
        <begin position="323"/>
        <end position="346"/>
    </location>
</feature>
<evidence type="ECO:0000313" key="8">
    <source>
        <dbReference type="EMBL" id="GEO36200.1"/>
    </source>
</evidence>
<keyword evidence="3" id="KW-1003">Cell membrane</keyword>
<feature type="transmembrane region" description="Helical" evidence="7">
    <location>
        <begin position="172"/>
        <end position="192"/>
    </location>
</feature>
<keyword evidence="9" id="KW-1185">Reference proteome</keyword>
<comment type="similarity">
    <text evidence="2">Belongs to the polysaccharide synthase family.</text>
</comment>
<dbReference type="PANTHER" id="PTHR30250">
    <property type="entry name" value="PST FAMILY PREDICTED COLANIC ACID TRANSPORTER"/>
    <property type="match status" value="1"/>
</dbReference>
<evidence type="ECO:0000256" key="2">
    <source>
        <dbReference type="ARBA" id="ARBA00007430"/>
    </source>
</evidence>
<gene>
    <name evidence="8" type="ORF">SAE02_03480</name>
</gene>
<keyword evidence="4 7" id="KW-0812">Transmembrane</keyword>
<keyword evidence="6 7" id="KW-0472">Membrane</keyword>
<dbReference type="InterPro" id="IPR050833">
    <property type="entry name" value="Poly_Biosynth_Transport"/>
</dbReference>
<feature type="transmembrane region" description="Helical" evidence="7">
    <location>
        <begin position="253"/>
        <end position="271"/>
    </location>
</feature>
<accession>A0A512DJ14</accession>
<feature type="transmembrane region" description="Helical" evidence="7">
    <location>
        <begin position="80"/>
        <end position="102"/>
    </location>
</feature>
<feature type="transmembrane region" description="Helical" evidence="7">
    <location>
        <begin position="410"/>
        <end position="431"/>
    </location>
</feature>
<feature type="transmembrane region" description="Helical" evidence="7">
    <location>
        <begin position="141"/>
        <end position="166"/>
    </location>
</feature>
<dbReference type="GO" id="GO:0005886">
    <property type="term" value="C:plasma membrane"/>
    <property type="evidence" value="ECO:0007669"/>
    <property type="project" value="UniProtKB-SubCell"/>
</dbReference>
<name>A0A512DJ14_9PROT</name>
<dbReference type="EMBL" id="BJYZ01000002">
    <property type="protein sequence ID" value="GEO36200.1"/>
    <property type="molecule type" value="Genomic_DNA"/>
</dbReference>
<feature type="transmembrane region" description="Helical" evidence="7">
    <location>
        <begin position="114"/>
        <end position="134"/>
    </location>
</feature>
<dbReference type="Proteomes" id="UP000321523">
    <property type="component" value="Unassembled WGS sequence"/>
</dbReference>
<evidence type="ECO:0000256" key="3">
    <source>
        <dbReference type="ARBA" id="ARBA00022475"/>
    </source>
</evidence>
<proteinExistence type="inferred from homology"/>
<feature type="transmembrane region" description="Helical" evidence="7">
    <location>
        <begin position="443"/>
        <end position="463"/>
    </location>
</feature>
<evidence type="ECO:0000256" key="5">
    <source>
        <dbReference type="ARBA" id="ARBA00022989"/>
    </source>
</evidence>
<evidence type="ECO:0000256" key="7">
    <source>
        <dbReference type="SAM" id="Phobius"/>
    </source>
</evidence>
<dbReference type="PANTHER" id="PTHR30250:SF10">
    <property type="entry name" value="LIPOPOLYSACCHARIDE BIOSYNTHESIS PROTEIN WZXC"/>
    <property type="match status" value="1"/>
</dbReference>
<protein>
    <submittedName>
        <fullName evidence="8">Lipopolysaccharide biosynthesis protein</fullName>
    </submittedName>
</protein>
<dbReference type="RefSeq" id="WP_044425628.1">
    <property type="nucleotide sequence ID" value="NZ_BJYZ01000002.1"/>
</dbReference>
<reference evidence="8 9" key="1">
    <citation type="submission" date="2019-07" db="EMBL/GenBank/DDBJ databases">
        <title>Whole genome shotgun sequence of Skermanella aerolata NBRC 106429.</title>
        <authorList>
            <person name="Hosoyama A."/>
            <person name="Uohara A."/>
            <person name="Ohji S."/>
            <person name="Ichikawa N."/>
        </authorList>
    </citation>
    <scope>NUCLEOTIDE SEQUENCE [LARGE SCALE GENOMIC DNA]</scope>
    <source>
        <strain evidence="8 9">NBRC 106429</strain>
    </source>
</reference>
<comment type="subcellular location">
    <subcellularLocation>
        <location evidence="1">Cell membrane</location>
        <topology evidence="1">Multi-pass membrane protein</topology>
    </subcellularLocation>
</comment>
<dbReference type="OrthoDB" id="9770347at2"/>
<evidence type="ECO:0000256" key="6">
    <source>
        <dbReference type="ARBA" id="ARBA00023136"/>
    </source>
</evidence>
<comment type="caution">
    <text evidence="8">The sequence shown here is derived from an EMBL/GenBank/DDBJ whole genome shotgun (WGS) entry which is preliminary data.</text>
</comment>
<organism evidence="8 9">
    <name type="scientific">Skermanella aerolata</name>
    <dbReference type="NCBI Taxonomy" id="393310"/>
    <lineage>
        <taxon>Bacteria</taxon>
        <taxon>Pseudomonadati</taxon>
        <taxon>Pseudomonadota</taxon>
        <taxon>Alphaproteobacteria</taxon>
        <taxon>Rhodospirillales</taxon>
        <taxon>Azospirillaceae</taxon>
        <taxon>Skermanella</taxon>
    </lineage>
</organism>
<evidence type="ECO:0000256" key="4">
    <source>
        <dbReference type="ARBA" id="ARBA00022692"/>
    </source>
</evidence>
<evidence type="ECO:0000256" key="1">
    <source>
        <dbReference type="ARBA" id="ARBA00004651"/>
    </source>
</evidence>
<keyword evidence="5 7" id="KW-1133">Transmembrane helix</keyword>
<dbReference type="AlphaFoldDB" id="A0A512DJ14"/>
<evidence type="ECO:0000313" key="9">
    <source>
        <dbReference type="Proteomes" id="UP000321523"/>
    </source>
</evidence>
<sequence length="485" mass="51170">MISSKHLAAGILSSTASAWLRQFATLVLYTIAARLLEPEQIGVFALASTVLLLFEYGVFDSISETMVQRADLEGGHVGAALVMGLCAALCVVGSATLLAGTIARTFDFPDVQKVLPWMAGGVALICISAVHSGILRRQARFHLISMISAIAGVIACGTGVALMFMGAGVWSLVAYFMVEKLVLAGGTIAAALSHPASRFAGRHVREISSYASAIAGQRAAFFLRNQIDRFLIAGLWGPEVLGAYQLAGRVFESLLAVLLAPASKMFFVSYARLQGTGTKLRSTFLNSLEAVTFVIFPACLGLSAVGPEVIRILFGEGWETSQLILQLVALGGAPLVVNVMSGALISAAGFARTFLLVEVSSAILGAVMLASMSHFGIVGVAAAIIVRESVAVMIYSSVIRSSFSIDRRAYFGTFGYPLAMSMAMLACAEIARKALENNLSTPAMLVFLVVFGAVFYITAMAVVRMPLLERAMALVRGGLSKSTDP</sequence>
<dbReference type="Pfam" id="PF13440">
    <property type="entry name" value="Polysacc_synt_3"/>
    <property type="match status" value="1"/>
</dbReference>